<evidence type="ECO:0000313" key="2">
    <source>
        <dbReference type="Proteomes" id="UP000617634"/>
    </source>
</evidence>
<reference evidence="1" key="1">
    <citation type="submission" date="2020-11" db="EMBL/GenBank/DDBJ databases">
        <title>Novosphingobium aureum sp. nov., a marine bacterium isolated from sediment of a salt flat.</title>
        <authorList>
            <person name="Yoo Y."/>
            <person name="Kim J.-J."/>
        </authorList>
    </citation>
    <scope>NUCLEOTIDE SEQUENCE</scope>
    <source>
        <strain evidence="1">YJ-S2-02</strain>
    </source>
</reference>
<dbReference type="PROSITE" id="PS51257">
    <property type="entry name" value="PROKAR_LIPOPROTEIN"/>
    <property type="match status" value="1"/>
</dbReference>
<dbReference type="RefSeq" id="WP_197162409.1">
    <property type="nucleotide sequence ID" value="NZ_JADZGI010000001.1"/>
</dbReference>
<sequence length="122" mass="13299">MRLFLMVFGLLTLASCTSKEQRAADVLKADVANKMKDPESSRFSKLKFHLSMLCGEVNAKNSFGAYAGAEPFTASSVSAQLRSEAEAIDANLAGAKIADKSRFTRIFDSKWEQCQRGGVVVE</sequence>
<gene>
    <name evidence="1" type="ORF">I5E68_07055</name>
</gene>
<evidence type="ECO:0008006" key="3">
    <source>
        <dbReference type="Google" id="ProtNLM"/>
    </source>
</evidence>
<protein>
    <recommendedName>
        <fullName evidence="3">Lipoprotein</fullName>
    </recommendedName>
</protein>
<evidence type="ECO:0000313" key="1">
    <source>
        <dbReference type="EMBL" id="MBH0112708.1"/>
    </source>
</evidence>
<dbReference type="Proteomes" id="UP000617634">
    <property type="component" value="Unassembled WGS sequence"/>
</dbReference>
<dbReference type="AlphaFoldDB" id="A0A931HC00"/>
<dbReference type="EMBL" id="JADZGI010000001">
    <property type="protein sequence ID" value="MBH0112708.1"/>
    <property type="molecule type" value="Genomic_DNA"/>
</dbReference>
<accession>A0A931HC00</accession>
<organism evidence="1 2">
    <name type="scientific">Novosphingobium aureum</name>
    <dbReference type="NCBI Taxonomy" id="2792964"/>
    <lineage>
        <taxon>Bacteria</taxon>
        <taxon>Pseudomonadati</taxon>
        <taxon>Pseudomonadota</taxon>
        <taxon>Alphaproteobacteria</taxon>
        <taxon>Sphingomonadales</taxon>
        <taxon>Sphingomonadaceae</taxon>
        <taxon>Novosphingobium</taxon>
    </lineage>
</organism>
<name>A0A931HC00_9SPHN</name>
<comment type="caution">
    <text evidence="1">The sequence shown here is derived from an EMBL/GenBank/DDBJ whole genome shotgun (WGS) entry which is preliminary data.</text>
</comment>
<keyword evidence="2" id="KW-1185">Reference proteome</keyword>
<proteinExistence type="predicted"/>